<evidence type="ECO:0000313" key="7">
    <source>
        <dbReference type="Proteomes" id="UP001234798"/>
    </source>
</evidence>
<name>A0ABY9M6U3_9BURK</name>
<accession>A0ABY9M6U3</accession>
<evidence type="ECO:0000256" key="1">
    <source>
        <dbReference type="ARBA" id="ARBA00009437"/>
    </source>
</evidence>
<evidence type="ECO:0000256" key="4">
    <source>
        <dbReference type="ARBA" id="ARBA00023163"/>
    </source>
</evidence>
<evidence type="ECO:0000259" key="5">
    <source>
        <dbReference type="PROSITE" id="PS50931"/>
    </source>
</evidence>
<sequence>MFDWQDLYFFTVLARTQSLSAAARELGVEHATVGRRIDALEKALGLRLVDRLPRSRPLTHDGRTLAALAERMGNLAMDVERLSRKVSIALAGTVKVSAPPSIATHCIMPGIARLRTLHPGLNIVLLPSTTLAALDKGEADIAIRTVRPEENALVRRKIGLVRFGLYGAPSLRALPPDQWTFIAYDQSRDHLPQQAWLHQLRGSRPVVFAATDLASQQMAARLNVGAVVLPTMIGDHDASLVRLPADSAGPTREIWMAVYPDLRSSPPVKAVMDFLVECIQTEPLLAGGQTLPDSE</sequence>
<dbReference type="RefSeq" id="WP_306947222.1">
    <property type="nucleotide sequence ID" value="NZ_CP132976.1"/>
</dbReference>
<proteinExistence type="inferred from homology"/>
<feature type="domain" description="HTH lysR-type" evidence="5">
    <location>
        <begin position="2"/>
        <end position="59"/>
    </location>
</feature>
<keyword evidence="2" id="KW-0805">Transcription regulation</keyword>
<dbReference type="Gene3D" id="3.40.190.290">
    <property type="match status" value="1"/>
</dbReference>
<dbReference type="EMBL" id="CP132976">
    <property type="protein sequence ID" value="WMD22410.1"/>
    <property type="molecule type" value="Genomic_DNA"/>
</dbReference>
<keyword evidence="3" id="KW-0238">DNA-binding</keyword>
<comment type="similarity">
    <text evidence="1">Belongs to the LysR transcriptional regulatory family.</text>
</comment>
<dbReference type="SUPFAM" id="SSF46785">
    <property type="entry name" value="Winged helix' DNA-binding domain"/>
    <property type="match status" value="1"/>
</dbReference>
<keyword evidence="7" id="KW-1185">Reference proteome</keyword>
<evidence type="ECO:0000256" key="3">
    <source>
        <dbReference type="ARBA" id="ARBA00023125"/>
    </source>
</evidence>
<dbReference type="InterPro" id="IPR036388">
    <property type="entry name" value="WH-like_DNA-bd_sf"/>
</dbReference>
<dbReference type="PROSITE" id="PS50931">
    <property type="entry name" value="HTH_LYSR"/>
    <property type="match status" value="1"/>
</dbReference>
<reference evidence="6 7" key="1">
    <citation type="submission" date="2023-08" db="EMBL/GenBank/DDBJ databases">
        <title>Achromobacter seleniivolatilans sp. nov., isolated from seleniferous soil.</title>
        <authorList>
            <person name="Zhang S."/>
            <person name="Li K."/>
            <person name="Peng J."/>
            <person name="Zhao Q."/>
            <person name="Wang H."/>
            <person name="Guo Y."/>
        </authorList>
    </citation>
    <scope>NUCLEOTIDE SEQUENCE [LARGE SCALE GENOMIC DNA]</scope>
    <source>
        <strain evidence="6 7">R39</strain>
    </source>
</reference>
<dbReference type="InterPro" id="IPR036390">
    <property type="entry name" value="WH_DNA-bd_sf"/>
</dbReference>
<gene>
    <name evidence="6" type="ORF">RAS12_08535</name>
</gene>
<evidence type="ECO:0000256" key="2">
    <source>
        <dbReference type="ARBA" id="ARBA00023015"/>
    </source>
</evidence>
<dbReference type="Gene3D" id="1.10.10.10">
    <property type="entry name" value="Winged helix-like DNA-binding domain superfamily/Winged helix DNA-binding domain"/>
    <property type="match status" value="1"/>
</dbReference>
<evidence type="ECO:0000313" key="6">
    <source>
        <dbReference type="EMBL" id="WMD22410.1"/>
    </source>
</evidence>
<dbReference type="PANTHER" id="PTHR30537:SF3">
    <property type="entry name" value="TRANSCRIPTIONAL REGULATORY PROTEIN"/>
    <property type="match status" value="1"/>
</dbReference>
<dbReference type="Proteomes" id="UP001234798">
    <property type="component" value="Chromosome"/>
</dbReference>
<protein>
    <submittedName>
        <fullName evidence="6">LysR family transcriptional regulator</fullName>
    </submittedName>
</protein>
<dbReference type="PANTHER" id="PTHR30537">
    <property type="entry name" value="HTH-TYPE TRANSCRIPTIONAL REGULATOR"/>
    <property type="match status" value="1"/>
</dbReference>
<dbReference type="InterPro" id="IPR000847">
    <property type="entry name" value="LysR_HTH_N"/>
</dbReference>
<dbReference type="InterPro" id="IPR058163">
    <property type="entry name" value="LysR-type_TF_proteobact-type"/>
</dbReference>
<dbReference type="Pfam" id="PF03466">
    <property type="entry name" value="LysR_substrate"/>
    <property type="match status" value="1"/>
</dbReference>
<organism evidence="6 7">
    <name type="scientific">Achromobacter seleniivolatilans</name>
    <dbReference type="NCBI Taxonomy" id="3047478"/>
    <lineage>
        <taxon>Bacteria</taxon>
        <taxon>Pseudomonadati</taxon>
        <taxon>Pseudomonadota</taxon>
        <taxon>Betaproteobacteria</taxon>
        <taxon>Burkholderiales</taxon>
        <taxon>Alcaligenaceae</taxon>
        <taxon>Achromobacter</taxon>
    </lineage>
</organism>
<dbReference type="Pfam" id="PF00126">
    <property type="entry name" value="HTH_1"/>
    <property type="match status" value="1"/>
</dbReference>
<keyword evidence="4" id="KW-0804">Transcription</keyword>
<dbReference type="InterPro" id="IPR005119">
    <property type="entry name" value="LysR_subst-bd"/>
</dbReference>
<dbReference type="SUPFAM" id="SSF53850">
    <property type="entry name" value="Periplasmic binding protein-like II"/>
    <property type="match status" value="1"/>
</dbReference>